<dbReference type="Proteomes" id="UP000483004">
    <property type="component" value="Unassembled WGS sequence"/>
</dbReference>
<proteinExistence type="predicted"/>
<keyword evidence="3" id="KW-0547">Nucleotide-binding</keyword>
<dbReference type="Pfam" id="PF13581">
    <property type="entry name" value="HATPase_c_2"/>
    <property type="match status" value="1"/>
</dbReference>
<dbReference type="CDD" id="cd16936">
    <property type="entry name" value="HATPase_RsbW-like"/>
    <property type="match status" value="1"/>
</dbReference>
<protein>
    <submittedName>
        <fullName evidence="3">ATP-binding protein</fullName>
    </submittedName>
</protein>
<organism evidence="3 4">
    <name type="scientific">Actinomadura montaniterrae</name>
    <dbReference type="NCBI Taxonomy" id="1803903"/>
    <lineage>
        <taxon>Bacteria</taxon>
        <taxon>Bacillati</taxon>
        <taxon>Actinomycetota</taxon>
        <taxon>Actinomycetes</taxon>
        <taxon>Streptosporangiales</taxon>
        <taxon>Thermomonosporaceae</taxon>
        <taxon>Actinomadura</taxon>
    </lineage>
</organism>
<keyword evidence="4" id="KW-1185">Reference proteome</keyword>
<dbReference type="OrthoDB" id="3871793at2"/>
<evidence type="ECO:0000313" key="3">
    <source>
        <dbReference type="EMBL" id="KAB2376944.1"/>
    </source>
</evidence>
<dbReference type="SUPFAM" id="SSF55874">
    <property type="entry name" value="ATPase domain of HSP90 chaperone/DNA topoisomerase II/histidine kinase"/>
    <property type="match status" value="1"/>
</dbReference>
<name>A0A6L3VP58_9ACTN</name>
<feature type="domain" description="Histidine kinase/HSP90-like ATPase" evidence="2">
    <location>
        <begin position="27"/>
        <end position="135"/>
    </location>
</feature>
<keyword evidence="1" id="KW-0418">Kinase</keyword>
<dbReference type="GO" id="GO:0005524">
    <property type="term" value="F:ATP binding"/>
    <property type="evidence" value="ECO:0007669"/>
    <property type="project" value="UniProtKB-KW"/>
</dbReference>
<evidence type="ECO:0000313" key="4">
    <source>
        <dbReference type="Proteomes" id="UP000483004"/>
    </source>
</evidence>
<dbReference type="GO" id="GO:0004674">
    <property type="term" value="F:protein serine/threonine kinase activity"/>
    <property type="evidence" value="ECO:0007669"/>
    <property type="project" value="UniProtKB-KW"/>
</dbReference>
<accession>A0A6L3VP58</accession>
<keyword evidence="3" id="KW-0067">ATP-binding</keyword>
<dbReference type="RefSeq" id="WP_151542507.1">
    <property type="nucleotide sequence ID" value="NZ_WBMR01000077.1"/>
</dbReference>
<dbReference type="Gene3D" id="3.30.565.10">
    <property type="entry name" value="Histidine kinase-like ATPase, C-terminal domain"/>
    <property type="match status" value="1"/>
</dbReference>
<dbReference type="InterPro" id="IPR036890">
    <property type="entry name" value="HATPase_C_sf"/>
</dbReference>
<dbReference type="PANTHER" id="PTHR35526:SF3">
    <property type="entry name" value="ANTI-SIGMA-F FACTOR RSBW"/>
    <property type="match status" value="1"/>
</dbReference>
<dbReference type="InterPro" id="IPR050267">
    <property type="entry name" value="Anti-sigma-factor_SerPK"/>
</dbReference>
<evidence type="ECO:0000259" key="2">
    <source>
        <dbReference type="Pfam" id="PF13581"/>
    </source>
</evidence>
<dbReference type="InterPro" id="IPR003594">
    <property type="entry name" value="HATPase_dom"/>
</dbReference>
<keyword evidence="1" id="KW-0808">Transferase</keyword>
<keyword evidence="1" id="KW-0723">Serine/threonine-protein kinase</keyword>
<dbReference type="AlphaFoldDB" id="A0A6L3VP58"/>
<evidence type="ECO:0000256" key="1">
    <source>
        <dbReference type="ARBA" id="ARBA00022527"/>
    </source>
</evidence>
<dbReference type="EMBL" id="WBMR01000077">
    <property type="protein sequence ID" value="KAB2376944.1"/>
    <property type="molecule type" value="Genomic_DNA"/>
</dbReference>
<sequence>MMGAPENRGTGPVLVVVGALTLPGVRRSVGNARRFLRDMLAPDQPGLDDLVTVVSELVCNAVTHTASGDGGWVTVSLLAGDGFLRLEVADDGAGGGCPQVRAETGAESGRGLRIVDALARAWGYRPDGPGTVVWAEFRSVGPVLFGNSDRGLSRGSSTLMSTAFEGGER</sequence>
<reference evidence="3 4" key="1">
    <citation type="submission" date="2019-09" db="EMBL/GenBank/DDBJ databases">
        <title>Actinomadura physcomitrii sp. nov., a novel actinomycete isolated from moss [Physcomitrium sphaericum (Ludw) Fuernr].</title>
        <authorList>
            <person name="Liu C."/>
            <person name="Zhuang X."/>
        </authorList>
    </citation>
    <scope>NUCLEOTIDE SEQUENCE [LARGE SCALE GENOMIC DNA]</scope>
    <source>
        <strain evidence="3 4">CYP1-1B</strain>
    </source>
</reference>
<gene>
    <name evidence="3" type="ORF">F9B16_24720</name>
</gene>
<dbReference type="PANTHER" id="PTHR35526">
    <property type="entry name" value="ANTI-SIGMA-F FACTOR RSBW-RELATED"/>
    <property type="match status" value="1"/>
</dbReference>
<comment type="caution">
    <text evidence="3">The sequence shown here is derived from an EMBL/GenBank/DDBJ whole genome shotgun (WGS) entry which is preliminary data.</text>
</comment>